<evidence type="ECO:0000256" key="1">
    <source>
        <dbReference type="SAM" id="MobiDB-lite"/>
    </source>
</evidence>
<evidence type="ECO:0000313" key="3">
    <source>
        <dbReference type="Proteomes" id="UP000294933"/>
    </source>
</evidence>
<dbReference type="AlphaFoldDB" id="A0A4Y7QEE6"/>
<dbReference type="OrthoDB" id="3260134at2759"/>
<feature type="compositionally biased region" description="Basic and acidic residues" evidence="1">
    <location>
        <begin position="44"/>
        <end position="53"/>
    </location>
</feature>
<gene>
    <name evidence="2" type="ORF">BD410DRAFT_607596</name>
</gene>
<reference evidence="2 3" key="1">
    <citation type="submission" date="2018-06" db="EMBL/GenBank/DDBJ databases">
        <title>A transcriptomic atlas of mushroom development highlights an independent origin of complex multicellularity.</title>
        <authorList>
            <consortium name="DOE Joint Genome Institute"/>
            <person name="Krizsan K."/>
            <person name="Almasi E."/>
            <person name="Merenyi Z."/>
            <person name="Sahu N."/>
            <person name="Viragh M."/>
            <person name="Koszo T."/>
            <person name="Mondo S."/>
            <person name="Kiss B."/>
            <person name="Balint B."/>
            <person name="Kues U."/>
            <person name="Barry K."/>
            <person name="Hegedus J.C."/>
            <person name="Henrissat B."/>
            <person name="Johnson J."/>
            <person name="Lipzen A."/>
            <person name="Ohm R."/>
            <person name="Nagy I."/>
            <person name="Pangilinan J."/>
            <person name="Yan J."/>
            <person name="Xiong Y."/>
            <person name="Grigoriev I.V."/>
            <person name="Hibbett D.S."/>
            <person name="Nagy L.G."/>
        </authorList>
    </citation>
    <scope>NUCLEOTIDE SEQUENCE [LARGE SCALE GENOMIC DNA]</scope>
    <source>
        <strain evidence="2 3">SZMC22713</strain>
    </source>
</reference>
<feature type="compositionally biased region" description="Low complexity" evidence="1">
    <location>
        <begin position="100"/>
        <end position="109"/>
    </location>
</feature>
<dbReference type="VEuPathDB" id="FungiDB:BD410DRAFT_607596"/>
<feature type="compositionally biased region" description="Polar residues" evidence="1">
    <location>
        <begin position="82"/>
        <end position="93"/>
    </location>
</feature>
<name>A0A4Y7QEE6_9AGAM</name>
<sequence length="183" mass="20394">MAGANYMGGKRSYAKARAKDTTGRTEKGHFLRQRHQILSRKLKDRAEQPEKRPTGIGEICFAHAKNDVLGKGSPNLHRGQISDKSLPSTTTHSRFGGTHSDSTSNSSRSSRSKPSKVLEMFDTYEPIALRATMDRIMHLPDLAGLSQKSMRPRRDYSALKRFSNIPSVMGALPSRKQACPHFQ</sequence>
<dbReference type="Proteomes" id="UP000294933">
    <property type="component" value="Unassembled WGS sequence"/>
</dbReference>
<accession>A0A4Y7QEE6</accession>
<feature type="compositionally biased region" description="Basic and acidic residues" evidence="1">
    <location>
        <begin position="17"/>
        <end position="29"/>
    </location>
</feature>
<feature type="region of interest" description="Disordered" evidence="1">
    <location>
        <begin position="1"/>
        <end position="58"/>
    </location>
</feature>
<dbReference type="EMBL" id="ML170163">
    <property type="protein sequence ID" value="TDL25775.1"/>
    <property type="molecule type" value="Genomic_DNA"/>
</dbReference>
<feature type="region of interest" description="Disordered" evidence="1">
    <location>
        <begin position="71"/>
        <end position="117"/>
    </location>
</feature>
<feature type="compositionally biased region" description="Basic residues" evidence="1">
    <location>
        <begin position="30"/>
        <end position="43"/>
    </location>
</feature>
<protein>
    <submittedName>
        <fullName evidence="2">Uncharacterized protein</fullName>
    </submittedName>
</protein>
<proteinExistence type="predicted"/>
<evidence type="ECO:0000313" key="2">
    <source>
        <dbReference type="EMBL" id="TDL25775.1"/>
    </source>
</evidence>
<organism evidence="2 3">
    <name type="scientific">Rickenella mellea</name>
    <dbReference type="NCBI Taxonomy" id="50990"/>
    <lineage>
        <taxon>Eukaryota</taxon>
        <taxon>Fungi</taxon>
        <taxon>Dikarya</taxon>
        <taxon>Basidiomycota</taxon>
        <taxon>Agaricomycotina</taxon>
        <taxon>Agaricomycetes</taxon>
        <taxon>Hymenochaetales</taxon>
        <taxon>Rickenellaceae</taxon>
        <taxon>Rickenella</taxon>
    </lineage>
</organism>
<keyword evidence="3" id="KW-1185">Reference proteome</keyword>